<evidence type="ECO:0000256" key="4">
    <source>
        <dbReference type="PROSITE-ProRule" id="PRU00354"/>
    </source>
</evidence>
<evidence type="ECO:0000259" key="5">
    <source>
        <dbReference type="PROSITE" id="PS51006"/>
    </source>
</evidence>
<dbReference type="CDD" id="cd02440">
    <property type="entry name" value="AdoMet_MTases"/>
    <property type="match status" value="1"/>
</dbReference>
<gene>
    <name evidence="6" type="ORF">MB2181_03155</name>
</gene>
<keyword evidence="7" id="KW-1185">Reference proteome</keyword>
<feature type="domain" description="PABS" evidence="5">
    <location>
        <begin position="1"/>
        <end position="226"/>
    </location>
</feature>
<keyword evidence="2 4" id="KW-0808">Transferase</keyword>
<evidence type="ECO:0000313" key="7">
    <source>
        <dbReference type="Proteomes" id="UP000054262"/>
    </source>
</evidence>
<dbReference type="PANTHER" id="PTHR43317">
    <property type="entry name" value="THERMOSPERMINE SYNTHASE ACAULIS5"/>
    <property type="match status" value="1"/>
</dbReference>
<evidence type="ECO:0000256" key="3">
    <source>
        <dbReference type="ARBA" id="ARBA00023115"/>
    </source>
</evidence>
<reference evidence="6 7" key="1">
    <citation type="submission" date="2006-11" db="EMBL/GenBank/DDBJ databases">
        <authorList>
            <person name="Giovannoni S."/>
            <person name="Vergin K."/>
            <person name="Ferriera S."/>
            <person name="Johnson J."/>
            <person name="Kravitz S."/>
            <person name="Beeson K."/>
            <person name="Sutton G."/>
            <person name="Rogers Y.-H."/>
            <person name="Friedman R."/>
            <person name="Frazier M."/>
            <person name="Venter J.C."/>
        </authorList>
    </citation>
    <scope>NUCLEOTIDE SEQUENCE [LARGE SCALE GENOMIC DNA]</scope>
    <source>
        <strain evidence="6 7">HTCC2181</strain>
    </source>
</reference>
<keyword evidence="3 4" id="KW-0620">Polyamine biosynthesis</keyword>
<feature type="active site" description="Proton acceptor" evidence="4">
    <location>
        <position position="149"/>
    </location>
</feature>
<dbReference type="GO" id="GO:0004766">
    <property type="term" value="F:spermidine synthase activity"/>
    <property type="evidence" value="ECO:0007669"/>
    <property type="project" value="UniProtKB-EC"/>
</dbReference>
<evidence type="ECO:0000256" key="2">
    <source>
        <dbReference type="ARBA" id="ARBA00022679"/>
    </source>
</evidence>
<protein>
    <submittedName>
        <fullName evidence="6">Spermidine synthase</fullName>
        <ecNumber evidence="6">2.5.1.16</ecNumber>
    </submittedName>
</protein>
<dbReference type="SUPFAM" id="SSF53335">
    <property type="entry name" value="S-adenosyl-L-methionine-dependent methyltransferases"/>
    <property type="match status" value="1"/>
</dbReference>
<dbReference type="Gene3D" id="3.40.50.150">
    <property type="entry name" value="Vaccinia Virus protein VP39"/>
    <property type="match status" value="1"/>
</dbReference>
<evidence type="ECO:0000256" key="1">
    <source>
        <dbReference type="ARBA" id="ARBA00007867"/>
    </source>
</evidence>
<dbReference type="PANTHER" id="PTHR43317:SF1">
    <property type="entry name" value="THERMOSPERMINE SYNTHASE ACAULIS5"/>
    <property type="match status" value="1"/>
</dbReference>
<dbReference type="EC" id="2.5.1.16" evidence="6"/>
<evidence type="ECO:0000313" key="6">
    <source>
        <dbReference type="EMBL" id="EAV47038.1"/>
    </source>
</evidence>
<comment type="similarity">
    <text evidence="1">Belongs to the spermidine/spermine synthase family.</text>
</comment>
<dbReference type="EMBL" id="AAUX01000001">
    <property type="protein sequence ID" value="EAV47038.1"/>
    <property type="molecule type" value="Genomic_DNA"/>
</dbReference>
<comment type="caution">
    <text evidence="6">The sequence shown here is derived from an EMBL/GenBank/DDBJ whole genome shotgun (WGS) entry which is preliminary data.</text>
</comment>
<dbReference type="InterPro" id="IPR029063">
    <property type="entry name" value="SAM-dependent_MTases_sf"/>
</dbReference>
<accession>A0P678</accession>
<name>A0P678_9PROT</name>
<sequence length="270" mass="30902">MSKKIISKFFSYQQSPSFTELQDEPVEVSEVDGVRSLHIGTDTIQSSMRIKDPFFLELNYTKVMALSLLFNDTPNHILTIGLGGASMQKFYYKHCKEAHITALELHQQVINVAYAYFELPEDPRLDVIQGDGISFMVKHEQAYDIILSDAFDEYGIPDVFTSKEYYTLCKSRLTDQGFFMINLWGSDPDTPQYIETIKAVFRGQVLFVPAGNPGNIIVMAFRKSPKELRIPALKDKIKIIEQMIGVELMVYFNRLLENNASKDSHQLKFT</sequence>
<dbReference type="NCBIfam" id="NF037959">
    <property type="entry name" value="MFS_SpdSyn"/>
    <property type="match status" value="1"/>
</dbReference>
<dbReference type="InterPro" id="IPR030374">
    <property type="entry name" value="PABS"/>
</dbReference>
<dbReference type="Proteomes" id="UP000054262">
    <property type="component" value="Unassembled WGS sequence"/>
</dbReference>
<dbReference type="PROSITE" id="PS51006">
    <property type="entry name" value="PABS_2"/>
    <property type="match status" value="1"/>
</dbReference>
<dbReference type="Pfam" id="PF01564">
    <property type="entry name" value="Spermine_synth"/>
    <property type="match status" value="1"/>
</dbReference>
<proteinExistence type="inferred from homology"/>
<dbReference type="GO" id="GO:0006596">
    <property type="term" value="P:polyamine biosynthetic process"/>
    <property type="evidence" value="ECO:0007669"/>
    <property type="project" value="UniProtKB-UniRule"/>
</dbReference>
<dbReference type="AlphaFoldDB" id="A0P678"/>
<organism evidence="6 7">
    <name type="scientific">Methylophilales bacterium HTCC2181</name>
    <dbReference type="NCBI Taxonomy" id="383631"/>
    <lineage>
        <taxon>Bacteria</taxon>
        <taxon>Pseudomonadati</taxon>
        <taxon>Pseudomonadota</taxon>
        <taxon>Betaproteobacteria</taxon>
        <taxon>Nitrosomonadales</taxon>
        <taxon>OM43 clade</taxon>
    </lineage>
</organism>